<sequence length="105" mass="11770">MKEQDRNLEAMSSYDINARLRPLLTLSFLQSFSWGITAPLISIAMTQYYATQNQLPGEHIDCFHHATDRVGVRGGKQNRILVLECSVCFGLFAEIGHVADVWGSL</sequence>
<evidence type="ECO:0000313" key="1">
    <source>
        <dbReference type="EMBL" id="CCA14488.1"/>
    </source>
</evidence>
<reference evidence="1" key="2">
    <citation type="submission" date="2011-02" db="EMBL/GenBank/DDBJ databases">
        <authorList>
            <person name="MacLean D."/>
        </authorList>
    </citation>
    <scope>NUCLEOTIDE SEQUENCE</scope>
</reference>
<name>F0W0B6_9STRA</name>
<reference evidence="1" key="1">
    <citation type="journal article" date="2011" name="PLoS Biol.">
        <title>Gene gain and loss during evolution of obligate parasitism in the white rust pathogen of Arabidopsis thaliana.</title>
        <authorList>
            <person name="Kemen E."/>
            <person name="Gardiner A."/>
            <person name="Schultz-Larsen T."/>
            <person name="Kemen A.C."/>
            <person name="Balmuth A.L."/>
            <person name="Robert-Seilaniantz A."/>
            <person name="Bailey K."/>
            <person name="Holub E."/>
            <person name="Studholme D.J."/>
            <person name="Maclean D."/>
            <person name="Jones J.D."/>
        </authorList>
    </citation>
    <scope>NUCLEOTIDE SEQUENCE</scope>
</reference>
<accession>F0W0B6</accession>
<dbReference type="EMBL" id="FR824049">
    <property type="protein sequence ID" value="CCA14488.1"/>
    <property type="molecule type" value="Genomic_DNA"/>
</dbReference>
<proteinExistence type="predicted"/>
<dbReference type="HOGENOM" id="CLU_2241613_0_0_1"/>
<dbReference type="AlphaFoldDB" id="F0W0B6"/>
<protein>
    <submittedName>
        <fullName evidence="1">AlNc14C4G559 protein</fullName>
    </submittedName>
</protein>
<gene>
    <name evidence="1" type="primary">AlNc14C4G559</name>
    <name evidence="1" type="ORF">ALNC14_006310</name>
</gene>
<organism evidence="1">
    <name type="scientific">Albugo laibachii Nc14</name>
    <dbReference type="NCBI Taxonomy" id="890382"/>
    <lineage>
        <taxon>Eukaryota</taxon>
        <taxon>Sar</taxon>
        <taxon>Stramenopiles</taxon>
        <taxon>Oomycota</taxon>
        <taxon>Peronosporomycetes</taxon>
        <taxon>Albuginales</taxon>
        <taxon>Albuginaceae</taxon>
        <taxon>Albugo</taxon>
    </lineage>
</organism>